<sequence>MWVAFRLVELIFAIQRVHWGEFAPALDVVADFYGYVHMLDTTFLYKWREGKLAGKKGTVKRLVAGGVETEAGETIGADLIICANGFSKTYEYLPSEVRAALGVEKDGLYLYRHCIPAQFRDLSIAFCGSEVATISNIMTHGLHAEYICRMLTGRMELPSRDDMSSSVANMKAWKRSWMPETSSRASLVLLHQIHYHDQLLMDMGEQPGRKGFLSELFCPYAAGDYDNIIAKVSKEST</sequence>
<keyword evidence="4" id="KW-0560">Oxidoreductase</keyword>
<comment type="caution">
    <text evidence="6">The sequence shown here is derived from an EMBL/GenBank/DDBJ whole genome shotgun (WGS) entry which is preliminary data.</text>
</comment>
<keyword evidence="3" id="KW-0274">FAD</keyword>
<dbReference type="Pfam" id="PF00743">
    <property type="entry name" value="FMO-like"/>
    <property type="match status" value="1"/>
</dbReference>
<name>A0A813G9B0_POLGL</name>
<feature type="chain" id="PRO_5032371738" description="Flavin-containing monooxygenase" evidence="5">
    <location>
        <begin position="20"/>
        <end position="237"/>
    </location>
</feature>
<evidence type="ECO:0000256" key="2">
    <source>
        <dbReference type="ARBA" id="ARBA00022630"/>
    </source>
</evidence>
<dbReference type="PANTHER" id="PTHR23023">
    <property type="entry name" value="DIMETHYLANILINE MONOOXYGENASE"/>
    <property type="match status" value="1"/>
</dbReference>
<dbReference type="EMBL" id="CAJNNV010026939">
    <property type="protein sequence ID" value="CAE8619294.1"/>
    <property type="molecule type" value="Genomic_DNA"/>
</dbReference>
<evidence type="ECO:0000256" key="5">
    <source>
        <dbReference type="SAM" id="SignalP"/>
    </source>
</evidence>
<dbReference type="OrthoDB" id="66881at2759"/>
<dbReference type="InterPro" id="IPR036188">
    <property type="entry name" value="FAD/NAD-bd_sf"/>
</dbReference>
<keyword evidence="7" id="KW-1185">Reference proteome</keyword>
<evidence type="ECO:0000313" key="6">
    <source>
        <dbReference type="EMBL" id="CAE8619294.1"/>
    </source>
</evidence>
<dbReference type="GO" id="GO:0004499">
    <property type="term" value="F:N,N-dimethylaniline monooxygenase activity"/>
    <property type="evidence" value="ECO:0007669"/>
    <property type="project" value="InterPro"/>
</dbReference>
<dbReference type="AlphaFoldDB" id="A0A813G9B0"/>
<dbReference type="Gene3D" id="3.50.50.60">
    <property type="entry name" value="FAD/NAD(P)-binding domain"/>
    <property type="match status" value="2"/>
</dbReference>
<keyword evidence="5" id="KW-0732">Signal</keyword>
<reference evidence="6" key="1">
    <citation type="submission" date="2021-02" db="EMBL/GenBank/DDBJ databases">
        <authorList>
            <person name="Dougan E. K."/>
            <person name="Rhodes N."/>
            <person name="Thang M."/>
            <person name="Chan C."/>
        </authorList>
    </citation>
    <scope>NUCLEOTIDE SEQUENCE</scope>
</reference>
<evidence type="ECO:0000256" key="4">
    <source>
        <dbReference type="ARBA" id="ARBA00023002"/>
    </source>
</evidence>
<evidence type="ECO:0000256" key="3">
    <source>
        <dbReference type="ARBA" id="ARBA00022827"/>
    </source>
</evidence>
<dbReference type="GO" id="GO:0050660">
    <property type="term" value="F:flavin adenine dinucleotide binding"/>
    <property type="evidence" value="ECO:0007669"/>
    <property type="project" value="InterPro"/>
</dbReference>
<accession>A0A813G9B0</accession>
<dbReference type="InterPro" id="IPR020946">
    <property type="entry name" value="Flavin_mOase-like"/>
</dbReference>
<dbReference type="SUPFAM" id="SSF51905">
    <property type="entry name" value="FAD/NAD(P)-binding domain"/>
    <property type="match status" value="1"/>
</dbReference>
<comment type="similarity">
    <text evidence="1">Belongs to the FMO family.</text>
</comment>
<proteinExistence type="inferred from homology"/>
<evidence type="ECO:0008006" key="8">
    <source>
        <dbReference type="Google" id="ProtNLM"/>
    </source>
</evidence>
<protein>
    <recommendedName>
        <fullName evidence="8">Flavin-containing monooxygenase</fullName>
    </recommendedName>
</protein>
<organism evidence="6 7">
    <name type="scientific">Polarella glacialis</name>
    <name type="common">Dinoflagellate</name>
    <dbReference type="NCBI Taxonomy" id="89957"/>
    <lineage>
        <taxon>Eukaryota</taxon>
        <taxon>Sar</taxon>
        <taxon>Alveolata</taxon>
        <taxon>Dinophyceae</taxon>
        <taxon>Suessiales</taxon>
        <taxon>Suessiaceae</taxon>
        <taxon>Polarella</taxon>
    </lineage>
</organism>
<dbReference type="GO" id="GO:0050661">
    <property type="term" value="F:NADP binding"/>
    <property type="evidence" value="ECO:0007669"/>
    <property type="project" value="InterPro"/>
</dbReference>
<keyword evidence="2" id="KW-0285">Flavoprotein</keyword>
<evidence type="ECO:0000256" key="1">
    <source>
        <dbReference type="ARBA" id="ARBA00009183"/>
    </source>
</evidence>
<feature type="signal peptide" evidence="5">
    <location>
        <begin position="1"/>
        <end position="19"/>
    </location>
</feature>
<gene>
    <name evidence="6" type="ORF">PGLA1383_LOCUS36885</name>
</gene>
<evidence type="ECO:0000313" key="7">
    <source>
        <dbReference type="Proteomes" id="UP000654075"/>
    </source>
</evidence>
<dbReference type="InterPro" id="IPR050346">
    <property type="entry name" value="FMO-like"/>
</dbReference>
<dbReference type="Proteomes" id="UP000654075">
    <property type="component" value="Unassembled WGS sequence"/>
</dbReference>